<comment type="caution">
    <text evidence="1">The sequence shown here is derived from an EMBL/GenBank/DDBJ whole genome shotgun (WGS) entry which is preliminary data.</text>
</comment>
<organism evidence="1 2">
    <name type="scientific">Candidatus Doudnabacteria bacterium Gr01-1014_77</name>
    <dbReference type="NCBI Taxonomy" id="2017133"/>
    <lineage>
        <taxon>Bacteria</taxon>
        <taxon>Candidatus Doudnaibacteriota</taxon>
    </lineage>
</organism>
<feature type="non-terminal residue" evidence="1">
    <location>
        <position position="1"/>
    </location>
</feature>
<sequence length="68" mass="7503">QRISTQPRRFLFVQTNLAKPLTCVNFICRGITVIHAGPPSERGYVFGENLAVAGEDLSGARWYGHLGD</sequence>
<evidence type="ECO:0000313" key="1">
    <source>
        <dbReference type="EMBL" id="TSC66666.1"/>
    </source>
</evidence>
<protein>
    <submittedName>
        <fullName evidence="1">Uncharacterized protein</fullName>
    </submittedName>
</protein>
<dbReference type="AlphaFoldDB" id="A0A554JE75"/>
<accession>A0A554JE75</accession>
<gene>
    <name evidence="1" type="ORF">G01um101477_1</name>
</gene>
<evidence type="ECO:0000313" key="2">
    <source>
        <dbReference type="Proteomes" id="UP000319613"/>
    </source>
</evidence>
<dbReference type="EMBL" id="VMFF01000001">
    <property type="protein sequence ID" value="TSC66666.1"/>
    <property type="molecule type" value="Genomic_DNA"/>
</dbReference>
<dbReference type="Proteomes" id="UP000319613">
    <property type="component" value="Unassembled WGS sequence"/>
</dbReference>
<name>A0A554JE75_9BACT</name>
<proteinExistence type="predicted"/>
<reference evidence="1 2" key="1">
    <citation type="submission" date="2017-07" db="EMBL/GenBank/DDBJ databases">
        <title>Mechanisms for carbon and nitrogen cycling indicate functional differentiation within the Candidate Phyla Radiation.</title>
        <authorList>
            <person name="Danczak R.E."/>
            <person name="Johnston M.D."/>
            <person name="Kenah C."/>
            <person name="Slattery M."/>
            <person name="Wrighton K.C."/>
            <person name="Wilkins M.J."/>
        </authorList>
    </citation>
    <scope>NUCLEOTIDE SEQUENCE [LARGE SCALE GENOMIC DNA]</scope>
    <source>
        <strain evidence="1">Gr01-1014_77</strain>
    </source>
</reference>